<feature type="transmembrane region" description="Helical" evidence="7">
    <location>
        <begin position="194"/>
        <end position="214"/>
    </location>
</feature>
<dbReference type="GO" id="GO:0005886">
    <property type="term" value="C:plasma membrane"/>
    <property type="evidence" value="ECO:0007669"/>
    <property type="project" value="UniProtKB-SubCell"/>
</dbReference>
<evidence type="ECO:0000313" key="8">
    <source>
        <dbReference type="EMBL" id="PVZ70647.1"/>
    </source>
</evidence>
<feature type="transmembrane region" description="Helical" evidence="7">
    <location>
        <begin position="234"/>
        <end position="256"/>
    </location>
</feature>
<evidence type="ECO:0000256" key="1">
    <source>
        <dbReference type="ARBA" id="ARBA00004429"/>
    </source>
</evidence>
<feature type="transmembrane region" description="Helical" evidence="7">
    <location>
        <begin position="47"/>
        <end position="71"/>
    </location>
</feature>
<feature type="transmembrane region" description="Helical" evidence="7">
    <location>
        <begin position="413"/>
        <end position="432"/>
    </location>
</feature>
<feature type="transmembrane region" description="Helical" evidence="7">
    <location>
        <begin position="315"/>
        <end position="333"/>
    </location>
</feature>
<evidence type="ECO:0000256" key="7">
    <source>
        <dbReference type="SAM" id="Phobius"/>
    </source>
</evidence>
<organism evidence="8 9">
    <name type="scientific">Pelagibaculum spongiae</name>
    <dbReference type="NCBI Taxonomy" id="2080658"/>
    <lineage>
        <taxon>Bacteria</taxon>
        <taxon>Pseudomonadati</taxon>
        <taxon>Pseudomonadota</taxon>
        <taxon>Gammaproteobacteria</taxon>
        <taxon>Oceanospirillales</taxon>
        <taxon>Pelagibaculum</taxon>
    </lineage>
</organism>
<accession>A0A2V1GZ35</accession>
<name>A0A2V1GZ35_9GAMM</name>
<keyword evidence="5 7" id="KW-1133">Transmembrane helix</keyword>
<dbReference type="PIRSF" id="PIRSF006603">
    <property type="entry name" value="DinF"/>
    <property type="match status" value="1"/>
</dbReference>
<comment type="subcellular location">
    <subcellularLocation>
        <location evidence="1">Cell inner membrane</location>
        <topology evidence="1">Multi-pass membrane protein</topology>
    </subcellularLocation>
</comment>
<dbReference type="EMBL" id="QDDL01000002">
    <property type="protein sequence ID" value="PVZ70647.1"/>
    <property type="molecule type" value="Genomic_DNA"/>
</dbReference>
<dbReference type="PANTHER" id="PTHR43823">
    <property type="entry name" value="SPORULATION PROTEIN YKVU"/>
    <property type="match status" value="1"/>
</dbReference>
<dbReference type="NCBIfam" id="TIGR00797">
    <property type="entry name" value="matE"/>
    <property type="match status" value="1"/>
</dbReference>
<dbReference type="PANTHER" id="PTHR43823:SF3">
    <property type="entry name" value="MULTIDRUG EXPORT PROTEIN MEPA"/>
    <property type="match status" value="1"/>
</dbReference>
<dbReference type="Proteomes" id="UP000244906">
    <property type="component" value="Unassembled WGS sequence"/>
</dbReference>
<feature type="transmembrane region" description="Helical" evidence="7">
    <location>
        <begin position="135"/>
        <end position="156"/>
    </location>
</feature>
<keyword evidence="4 7" id="KW-0812">Transmembrane</keyword>
<feature type="transmembrane region" description="Helical" evidence="7">
    <location>
        <begin position="387"/>
        <end position="407"/>
    </location>
</feature>
<evidence type="ECO:0000256" key="2">
    <source>
        <dbReference type="ARBA" id="ARBA00022448"/>
    </source>
</evidence>
<dbReference type="InterPro" id="IPR002528">
    <property type="entry name" value="MATE_fam"/>
</dbReference>
<keyword evidence="6 7" id="KW-0472">Membrane</keyword>
<protein>
    <submittedName>
        <fullName evidence="8">MATE family efflux transporter</fullName>
    </submittedName>
</protein>
<proteinExistence type="predicted"/>
<feature type="transmembrane region" description="Helical" evidence="7">
    <location>
        <begin position="168"/>
        <end position="188"/>
    </location>
</feature>
<dbReference type="GO" id="GO:0015297">
    <property type="term" value="F:antiporter activity"/>
    <property type="evidence" value="ECO:0007669"/>
    <property type="project" value="InterPro"/>
</dbReference>
<keyword evidence="2" id="KW-0813">Transport</keyword>
<feature type="transmembrane region" description="Helical" evidence="7">
    <location>
        <begin position="268"/>
        <end position="295"/>
    </location>
</feature>
<evidence type="ECO:0000256" key="5">
    <source>
        <dbReference type="ARBA" id="ARBA00022989"/>
    </source>
</evidence>
<feature type="transmembrane region" description="Helical" evidence="7">
    <location>
        <begin position="353"/>
        <end position="375"/>
    </location>
</feature>
<dbReference type="AlphaFoldDB" id="A0A2V1GZ35"/>
<dbReference type="InterPro" id="IPR048279">
    <property type="entry name" value="MdtK-like"/>
</dbReference>
<comment type="caution">
    <text evidence="8">The sequence shown here is derived from an EMBL/GenBank/DDBJ whole genome shotgun (WGS) entry which is preliminary data.</text>
</comment>
<sequence>MTQPRFVQGSTMRHVIAMSMSGAMGLTTLFLVDMLDLFFLSLLGEDFLAAAVGYASTILFLTTSISIGLSIATTATVSRALGERNRGKANRLMINAVALAIIVSCLVALVTWLMIPQLLSWVGAQGEVHRLAESYLKIIIPSMPLLALAMSFGAGLRAVGDAKLSMNSSLAGGAVNAMLDPVFIFAFSMGIEGAAIASVLARLTMMLVSAYGVVVKHGLIGRFIPAHFQRDLPFILKVALPAMATNLATPISSAFVTRSIAEYGDGFVAGYAIVGRLIPVSFGVVFALSGAIGPIIGQNFGANLMPRVRQSLKDAYLFSGIYIVSVSILLLLLQDQIAGLFNAQGNAAQLVQFFCSYIAISFLFNAFLFVSNAAFNNLGKATWSTGLNWARATLGTIPFVVIGSQMAGAYGVLAGQAIGGIIFAIIAMVLAMRHITSLENKLAEVPMVVKAPLLEEQQEAAEQESLPCTLNPQSSDSAQLCQLAEEAEFEGELRAEKLAQERVG</sequence>
<feature type="transmembrane region" description="Helical" evidence="7">
    <location>
        <begin position="21"/>
        <end position="41"/>
    </location>
</feature>
<evidence type="ECO:0000313" key="9">
    <source>
        <dbReference type="Proteomes" id="UP000244906"/>
    </source>
</evidence>
<dbReference type="Pfam" id="PF01554">
    <property type="entry name" value="MatE"/>
    <property type="match status" value="2"/>
</dbReference>
<dbReference type="RefSeq" id="WP_116686717.1">
    <property type="nucleotide sequence ID" value="NZ_CAWNYD010000002.1"/>
</dbReference>
<keyword evidence="3" id="KW-1003">Cell membrane</keyword>
<dbReference type="InterPro" id="IPR051327">
    <property type="entry name" value="MATE_MepA_subfamily"/>
</dbReference>
<dbReference type="GO" id="GO:0042910">
    <property type="term" value="F:xenobiotic transmembrane transporter activity"/>
    <property type="evidence" value="ECO:0007669"/>
    <property type="project" value="InterPro"/>
</dbReference>
<feature type="transmembrane region" description="Helical" evidence="7">
    <location>
        <begin position="92"/>
        <end position="115"/>
    </location>
</feature>
<evidence type="ECO:0000256" key="6">
    <source>
        <dbReference type="ARBA" id="ARBA00023136"/>
    </source>
</evidence>
<evidence type="ECO:0000256" key="4">
    <source>
        <dbReference type="ARBA" id="ARBA00022692"/>
    </source>
</evidence>
<evidence type="ECO:0000256" key="3">
    <source>
        <dbReference type="ARBA" id="ARBA00022475"/>
    </source>
</evidence>
<keyword evidence="9" id="KW-1185">Reference proteome</keyword>
<dbReference type="OrthoDB" id="9806302at2"/>
<gene>
    <name evidence="8" type="ORF">DC094_08715</name>
</gene>
<reference evidence="8 9" key="1">
    <citation type="submission" date="2018-04" db="EMBL/GenBank/DDBJ databases">
        <title>Thalassorhabdus spongiae gen. nov., sp. nov., isolated from a marine sponge in South-West Iceland.</title>
        <authorList>
            <person name="Knobloch S."/>
            <person name="Daussin A."/>
            <person name="Johannsson R."/>
            <person name="Marteinsson V.T."/>
        </authorList>
    </citation>
    <scope>NUCLEOTIDE SEQUENCE [LARGE SCALE GENOMIC DNA]</scope>
    <source>
        <strain evidence="8 9">Hp12</strain>
    </source>
</reference>